<protein>
    <submittedName>
        <fullName evidence="1">Uncharacterized protein</fullName>
    </submittedName>
</protein>
<evidence type="ECO:0000313" key="2">
    <source>
        <dbReference type="Proteomes" id="UP000283269"/>
    </source>
</evidence>
<reference evidence="1 2" key="1">
    <citation type="journal article" date="2018" name="Evol. Lett.">
        <title>Horizontal gene cluster transfer increased hallucinogenic mushroom diversity.</title>
        <authorList>
            <person name="Reynolds H.T."/>
            <person name="Vijayakumar V."/>
            <person name="Gluck-Thaler E."/>
            <person name="Korotkin H.B."/>
            <person name="Matheny P.B."/>
            <person name="Slot J.C."/>
        </authorList>
    </citation>
    <scope>NUCLEOTIDE SEQUENCE [LARGE SCALE GENOMIC DNA]</scope>
    <source>
        <strain evidence="1 2">2631</strain>
    </source>
</reference>
<keyword evidence="2" id="KW-1185">Reference proteome</keyword>
<dbReference type="EMBL" id="NHYD01003321">
    <property type="protein sequence ID" value="PPQ80564.1"/>
    <property type="molecule type" value="Genomic_DNA"/>
</dbReference>
<accession>A0A409WPX2</accession>
<name>A0A409WPX2_PSICY</name>
<dbReference type="AlphaFoldDB" id="A0A409WPX2"/>
<dbReference type="OrthoDB" id="3224400at2759"/>
<dbReference type="InParanoid" id="A0A409WPX2"/>
<gene>
    <name evidence="1" type="ORF">CVT25_001598</name>
</gene>
<organism evidence="1 2">
    <name type="scientific">Psilocybe cyanescens</name>
    <dbReference type="NCBI Taxonomy" id="93625"/>
    <lineage>
        <taxon>Eukaryota</taxon>
        <taxon>Fungi</taxon>
        <taxon>Dikarya</taxon>
        <taxon>Basidiomycota</taxon>
        <taxon>Agaricomycotina</taxon>
        <taxon>Agaricomycetes</taxon>
        <taxon>Agaricomycetidae</taxon>
        <taxon>Agaricales</taxon>
        <taxon>Agaricineae</taxon>
        <taxon>Strophariaceae</taxon>
        <taxon>Psilocybe</taxon>
    </lineage>
</organism>
<comment type="caution">
    <text evidence="1">The sequence shown here is derived from an EMBL/GenBank/DDBJ whole genome shotgun (WGS) entry which is preliminary data.</text>
</comment>
<proteinExistence type="predicted"/>
<dbReference type="Proteomes" id="UP000283269">
    <property type="component" value="Unassembled WGS sequence"/>
</dbReference>
<sequence>METSSDMKTSSPTCTQVITPPVLSNQERHTVPKNQGLERPLAEVISQQFLQFDAQNLVVQPFGNEASRDAKFEQGLLCVYNAHICAIEVLNDSIDDFLHEELSEMLLKAILETHAWAAARPKHEATLESQKLEDQISHIMDTEREQGMCSPTPSFPSSFSSSSFTRLKIFAYIFWLLMIDLEQTRAKLGDFVRKMKTALAALTEI</sequence>
<evidence type="ECO:0000313" key="1">
    <source>
        <dbReference type="EMBL" id="PPQ80564.1"/>
    </source>
</evidence>